<organism evidence="1">
    <name type="scientific">Panicum mosaic virus satellite RNA satC</name>
    <dbReference type="NCBI Taxonomy" id="2019555"/>
    <lineage>
        <taxon>Viruses</taxon>
        <taxon>Riboviria</taxon>
        <taxon>Riboviria incertae sedis</taxon>
        <taxon>Tombendovirales</taxon>
        <taxon>Pamosaviridae</taxon>
        <taxon>Papanivirus</taxon>
        <taxon>Papanivirus panici</taxon>
        <taxon>Panicum papanivirus 1</taxon>
    </lineage>
</organism>
<protein>
    <submittedName>
        <fullName evidence="1">Uncharacterized protein</fullName>
    </submittedName>
</protein>
<evidence type="ECO:0000313" key="1">
    <source>
        <dbReference type="EMBL" id="ASL68495.1"/>
    </source>
</evidence>
<reference evidence="1" key="1">
    <citation type="journal article" date="2017" name="Virus Res.">
        <title>Complete nucleotide sequences and virion particle association of two satellite RNAs associated with panicum mosaic virus.</title>
        <authorList>
            <person name="Pyle J.D."/>
            <person name="Monis J."/>
            <person name="Scholthof K.G."/>
        </authorList>
    </citation>
    <scope>NUCLEOTIDE SEQUENCE</scope>
</reference>
<accession>A0A221C6B7</accession>
<sequence length="71" mass="7936">MFQLQVPSRARSRLIPLFPTGPHRNRNTYSCRNATGGEARVFVVDATPSSGCRLRGGLRWMPTDRPSSGQY</sequence>
<proteinExistence type="predicted"/>
<dbReference type="EMBL" id="MF372923">
    <property type="protein sequence ID" value="ASL68495.1"/>
    <property type="molecule type" value="Genomic_RNA"/>
</dbReference>
<name>A0A221C6B7_SPMV</name>
<gene>
    <name evidence="1" type="primary">satCgp1</name>
</gene>